<evidence type="ECO:0000256" key="2">
    <source>
        <dbReference type="HAMAP-Rule" id="MF_00048"/>
    </source>
</evidence>
<evidence type="ECO:0000313" key="3">
    <source>
        <dbReference type="EMBL" id="ERH15305.1"/>
    </source>
</evidence>
<dbReference type="InterPro" id="IPR011856">
    <property type="entry name" value="tRNA_endonuc-like_dom_sf"/>
</dbReference>
<organism evidence="3 4">
    <name type="scientific">Actinomyces graevenitzii F0530</name>
    <dbReference type="NCBI Taxonomy" id="1321817"/>
    <lineage>
        <taxon>Bacteria</taxon>
        <taxon>Bacillati</taxon>
        <taxon>Actinomycetota</taxon>
        <taxon>Actinomycetes</taxon>
        <taxon>Actinomycetales</taxon>
        <taxon>Actinomycetaceae</taxon>
        <taxon>Actinomyces</taxon>
    </lineage>
</organism>
<evidence type="ECO:0000313" key="4">
    <source>
        <dbReference type="Proteomes" id="UP000016481"/>
    </source>
</evidence>
<dbReference type="EMBL" id="AWSC01000046">
    <property type="protein sequence ID" value="ERH15305.1"/>
    <property type="molecule type" value="Genomic_DNA"/>
</dbReference>
<dbReference type="InterPro" id="IPR003509">
    <property type="entry name" value="UPF0102_YraN-like"/>
</dbReference>
<dbReference type="InterPro" id="IPR011335">
    <property type="entry name" value="Restrct_endonuc-II-like"/>
</dbReference>
<dbReference type="AlphaFoldDB" id="U1PFG4"/>
<evidence type="ECO:0000256" key="1">
    <source>
        <dbReference type="ARBA" id="ARBA00006738"/>
    </source>
</evidence>
<dbReference type="CDD" id="cd20736">
    <property type="entry name" value="PoNe_Nuclease"/>
    <property type="match status" value="1"/>
</dbReference>
<protein>
    <recommendedName>
        <fullName evidence="2">UPF0102 protein HMPREF1978_01205</fullName>
    </recommendedName>
</protein>
<dbReference type="PANTHER" id="PTHR34039">
    <property type="entry name" value="UPF0102 PROTEIN YRAN"/>
    <property type="match status" value="1"/>
</dbReference>
<dbReference type="SUPFAM" id="SSF52980">
    <property type="entry name" value="Restriction endonuclease-like"/>
    <property type="match status" value="1"/>
</dbReference>
<dbReference type="GO" id="GO:0003676">
    <property type="term" value="F:nucleic acid binding"/>
    <property type="evidence" value="ECO:0007669"/>
    <property type="project" value="InterPro"/>
</dbReference>
<comment type="caution">
    <text evidence="3">The sequence shown here is derived from an EMBL/GenBank/DDBJ whole genome shotgun (WGS) entry which is preliminary data.</text>
</comment>
<dbReference type="HOGENOM" id="CLU_115353_2_3_11"/>
<dbReference type="HAMAP" id="MF_00048">
    <property type="entry name" value="UPF0102"/>
    <property type="match status" value="1"/>
</dbReference>
<dbReference type="Pfam" id="PF02021">
    <property type="entry name" value="UPF0102"/>
    <property type="match status" value="1"/>
</dbReference>
<accession>U1PFG4</accession>
<dbReference type="PANTHER" id="PTHR34039:SF1">
    <property type="entry name" value="UPF0102 PROTEIN YRAN"/>
    <property type="match status" value="1"/>
</dbReference>
<dbReference type="Gene3D" id="3.40.1350.10">
    <property type="match status" value="1"/>
</dbReference>
<gene>
    <name evidence="3" type="ORF">HMPREF1978_01205</name>
</gene>
<reference evidence="3 4" key="1">
    <citation type="submission" date="2013-08" db="EMBL/GenBank/DDBJ databases">
        <authorList>
            <person name="Weinstock G."/>
            <person name="Sodergren E."/>
            <person name="Wylie T."/>
            <person name="Fulton L."/>
            <person name="Fulton R."/>
            <person name="Fronick C."/>
            <person name="O'Laughlin M."/>
            <person name="Godfrey J."/>
            <person name="Miner T."/>
            <person name="Herter B."/>
            <person name="Appelbaum E."/>
            <person name="Cordes M."/>
            <person name="Lek S."/>
            <person name="Wollam A."/>
            <person name="Pepin K.H."/>
            <person name="Palsikar V.B."/>
            <person name="Mitreva M."/>
            <person name="Wilson R.K."/>
        </authorList>
    </citation>
    <scope>NUCLEOTIDE SEQUENCE [LARGE SCALE GENOMIC DNA]</scope>
    <source>
        <strain evidence="3 4">F0530</strain>
    </source>
</reference>
<proteinExistence type="inferred from homology"/>
<name>U1PFG4_9ACTO</name>
<comment type="similarity">
    <text evidence="1 2">Belongs to the UPF0102 family.</text>
</comment>
<dbReference type="Proteomes" id="UP000016481">
    <property type="component" value="Unassembled WGS sequence"/>
</dbReference>
<dbReference type="PATRIC" id="fig|1321817.3.peg.1061"/>
<sequence>MVEVAAKQSPQDLGKRGEAIASRYLADQGWIELEHNWRPHAQGLRGEIDLVAIEPRGAASASLVFVEVKTRSSTRYGWPAEAVTHAKLHQLRLLVAAWFREHPGSWPPPRVDVISLLIGDVAQLRHHRAVEQ</sequence>